<dbReference type="EC" id="3.4.21.105" evidence="9"/>
<gene>
    <name evidence="9" type="primary">gluP</name>
    <name evidence="9" type="ORF">NTH_04093</name>
</gene>
<comment type="subcellular location">
    <subcellularLocation>
        <location evidence="1">Membrane</location>
        <topology evidence="1">Multi-pass membrane protein</topology>
    </subcellularLocation>
</comment>
<evidence type="ECO:0000256" key="2">
    <source>
        <dbReference type="ARBA" id="ARBA00009045"/>
    </source>
</evidence>
<comment type="similarity">
    <text evidence="2">Belongs to the peptidase S54 family.</text>
</comment>
<dbReference type="InterPro" id="IPR035952">
    <property type="entry name" value="Rhomboid-like_sf"/>
</dbReference>
<evidence type="ECO:0000256" key="6">
    <source>
        <dbReference type="ARBA" id="ARBA00023136"/>
    </source>
</evidence>
<dbReference type="RefSeq" id="WP_338531729.1">
    <property type="nucleotide sequence ID" value="NZ_CP030941.1"/>
</dbReference>
<evidence type="ECO:0000256" key="3">
    <source>
        <dbReference type="ARBA" id="ARBA00022692"/>
    </source>
</evidence>
<evidence type="ECO:0000313" key="10">
    <source>
        <dbReference type="Proteomes" id="UP001342418"/>
    </source>
</evidence>
<feature type="transmembrane region" description="Helical" evidence="7">
    <location>
        <begin position="140"/>
        <end position="161"/>
    </location>
</feature>
<feature type="transmembrane region" description="Helical" evidence="7">
    <location>
        <begin position="84"/>
        <end position="104"/>
    </location>
</feature>
<organism evidence="9 10">
    <name type="scientific">Nitratireductor thuwali</name>
    <dbReference type="NCBI Taxonomy" id="2267699"/>
    <lineage>
        <taxon>Bacteria</taxon>
        <taxon>Pseudomonadati</taxon>
        <taxon>Pseudomonadota</taxon>
        <taxon>Alphaproteobacteria</taxon>
        <taxon>Hyphomicrobiales</taxon>
        <taxon>Phyllobacteriaceae</taxon>
        <taxon>Nitratireductor</taxon>
    </lineage>
</organism>
<dbReference type="SUPFAM" id="SSF144091">
    <property type="entry name" value="Rhomboid-like"/>
    <property type="match status" value="1"/>
</dbReference>
<dbReference type="PANTHER" id="PTHR43731:SF14">
    <property type="entry name" value="PRESENILIN-ASSOCIATED RHOMBOID-LIKE PROTEIN, MITOCHONDRIAL"/>
    <property type="match status" value="1"/>
</dbReference>
<evidence type="ECO:0000313" key="9">
    <source>
        <dbReference type="EMBL" id="UUP19588.1"/>
    </source>
</evidence>
<dbReference type="Pfam" id="PF01694">
    <property type="entry name" value="Rhomboid"/>
    <property type="match status" value="1"/>
</dbReference>
<dbReference type="InterPro" id="IPR022764">
    <property type="entry name" value="Peptidase_S54_rhomboid_dom"/>
</dbReference>
<dbReference type="InterPro" id="IPR050925">
    <property type="entry name" value="Rhomboid_protease_S54"/>
</dbReference>
<feature type="transmembrane region" description="Helical" evidence="7">
    <location>
        <begin position="215"/>
        <end position="235"/>
    </location>
</feature>
<protein>
    <submittedName>
        <fullName evidence="9">Rhomboid protease GluP</fullName>
        <ecNumber evidence="9">3.4.21.105</ecNumber>
    </submittedName>
</protein>
<feature type="transmembrane region" description="Helical" evidence="7">
    <location>
        <begin position="188"/>
        <end position="209"/>
    </location>
</feature>
<dbReference type="PANTHER" id="PTHR43731">
    <property type="entry name" value="RHOMBOID PROTEASE"/>
    <property type="match status" value="1"/>
</dbReference>
<proteinExistence type="inferred from homology"/>
<sequence>MTEQPEREDEDGHRAPRRREPVFNLPRVIVAFIGICVAVHLVRLYVAGPAFERYVLLNFAFIPLRYTDGFAVDLPWLTSPLTYAFLHGGWAHLAVNMIWLAAFGSPLANRIGTGRFILFWIATVLGAVGLHFILHPYDAVPLVGASGAISGMMGAAARFAFRIDRRAGYAGFAGPVLPLGAVLRSRMAMTFLAVWMVVNLVVGLGIGAGPGAPSIAWEAHIGGFLVGFFFVKAFMPGKQDSGSRSS</sequence>
<dbReference type="GO" id="GO:0006508">
    <property type="term" value="P:proteolysis"/>
    <property type="evidence" value="ECO:0007669"/>
    <property type="project" value="UniProtKB-KW"/>
</dbReference>
<reference evidence="9 10" key="1">
    <citation type="submission" date="2018-07" db="EMBL/GenBank/DDBJ databases">
        <title>Genome sequence of Nitratireductor thuwali#1536.</title>
        <authorList>
            <person name="Michoud G."/>
            <person name="Merlino G."/>
            <person name="Sefrji F.O."/>
            <person name="Daffonchio D."/>
        </authorList>
    </citation>
    <scope>NUCLEOTIDE SEQUENCE [LARGE SCALE GENOMIC DNA]</scope>
    <source>
        <strain evidence="10">Nit1536</strain>
    </source>
</reference>
<dbReference type="Proteomes" id="UP001342418">
    <property type="component" value="Chromosome"/>
</dbReference>
<evidence type="ECO:0000256" key="1">
    <source>
        <dbReference type="ARBA" id="ARBA00004141"/>
    </source>
</evidence>
<evidence type="ECO:0000256" key="7">
    <source>
        <dbReference type="SAM" id="Phobius"/>
    </source>
</evidence>
<feature type="transmembrane region" description="Helical" evidence="7">
    <location>
        <begin position="116"/>
        <end position="134"/>
    </location>
</feature>
<feature type="transmembrane region" description="Helical" evidence="7">
    <location>
        <begin position="24"/>
        <end position="46"/>
    </location>
</feature>
<keyword evidence="9" id="KW-0645">Protease</keyword>
<evidence type="ECO:0000259" key="8">
    <source>
        <dbReference type="Pfam" id="PF01694"/>
    </source>
</evidence>
<feature type="domain" description="Peptidase S54 rhomboid" evidence="8">
    <location>
        <begin position="81"/>
        <end position="231"/>
    </location>
</feature>
<dbReference type="Gene3D" id="1.20.1540.10">
    <property type="entry name" value="Rhomboid-like"/>
    <property type="match status" value="1"/>
</dbReference>
<dbReference type="GO" id="GO:0008233">
    <property type="term" value="F:peptidase activity"/>
    <property type="evidence" value="ECO:0007669"/>
    <property type="project" value="UniProtKB-KW"/>
</dbReference>
<name>A0ABY5MSJ9_9HYPH</name>
<evidence type="ECO:0000256" key="5">
    <source>
        <dbReference type="ARBA" id="ARBA00022989"/>
    </source>
</evidence>
<keyword evidence="3 7" id="KW-0812">Transmembrane</keyword>
<keyword evidence="4 9" id="KW-0378">Hydrolase</keyword>
<evidence type="ECO:0000256" key="4">
    <source>
        <dbReference type="ARBA" id="ARBA00022801"/>
    </source>
</evidence>
<dbReference type="EMBL" id="CP030941">
    <property type="protein sequence ID" value="UUP19588.1"/>
    <property type="molecule type" value="Genomic_DNA"/>
</dbReference>
<keyword evidence="6 7" id="KW-0472">Membrane</keyword>
<accession>A0ABY5MSJ9</accession>
<keyword evidence="5 7" id="KW-1133">Transmembrane helix</keyword>
<keyword evidence="10" id="KW-1185">Reference proteome</keyword>